<dbReference type="AlphaFoldDB" id="A0A8A0RHY7"/>
<dbReference type="Proteomes" id="UP000662904">
    <property type="component" value="Chromosome"/>
</dbReference>
<evidence type="ECO:0000313" key="2">
    <source>
        <dbReference type="EMBL" id="QSQ07813.1"/>
    </source>
</evidence>
<dbReference type="EMBL" id="CP059066">
    <property type="protein sequence ID" value="QSQ07813.1"/>
    <property type="molecule type" value="Genomic_DNA"/>
</dbReference>
<dbReference type="GO" id="GO:0006352">
    <property type="term" value="P:DNA-templated transcription initiation"/>
    <property type="evidence" value="ECO:0007669"/>
    <property type="project" value="InterPro"/>
</dbReference>
<name>A0A8A0RHY7_9FIRM</name>
<dbReference type="Pfam" id="PF12645">
    <property type="entry name" value="HTH_16"/>
    <property type="match status" value="1"/>
</dbReference>
<proteinExistence type="predicted"/>
<protein>
    <recommendedName>
        <fullName evidence="1">Helix-turn-helix conjugative transposon-like domain-containing protein</fullName>
    </recommendedName>
</protein>
<evidence type="ECO:0000259" key="1">
    <source>
        <dbReference type="Pfam" id="PF12645"/>
    </source>
</evidence>
<gene>
    <name evidence="2" type="ORF">H0A61_00130</name>
</gene>
<feature type="domain" description="Helix-turn-helix conjugative transposon-like" evidence="1">
    <location>
        <begin position="9"/>
        <end position="61"/>
    </location>
</feature>
<dbReference type="InterPro" id="IPR013325">
    <property type="entry name" value="RNA_pol_sigma_r2"/>
</dbReference>
<evidence type="ECO:0000313" key="3">
    <source>
        <dbReference type="Proteomes" id="UP000662904"/>
    </source>
</evidence>
<dbReference type="GO" id="GO:0003700">
    <property type="term" value="F:DNA-binding transcription factor activity"/>
    <property type="evidence" value="ECO:0007669"/>
    <property type="project" value="InterPro"/>
</dbReference>
<dbReference type="InterPro" id="IPR024760">
    <property type="entry name" value="HTH_dom_conjug_TS-like"/>
</dbReference>
<organism evidence="2 3">
    <name type="scientific">Koleobacter methoxysyntrophicus</name>
    <dbReference type="NCBI Taxonomy" id="2751313"/>
    <lineage>
        <taxon>Bacteria</taxon>
        <taxon>Bacillati</taxon>
        <taxon>Bacillota</taxon>
        <taxon>Clostridia</taxon>
        <taxon>Koleobacterales</taxon>
        <taxon>Koleobacteraceae</taxon>
        <taxon>Koleobacter</taxon>
    </lineage>
</organism>
<keyword evidence="3" id="KW-1185">Reference proteome</keyword>
<accession>A0A8A0RHY7</accession>
<reference evidence="2" key="1">
    <citation type="submission" date="2020-07" db="EMBL/GenBank/DDBJ databases">
        <title>Koleobacter methoxysyntrophicus gen. nov., sp. nov., a novel anaerobic bacterium isolated from deep subsurface oil field and proposal of Koleobacterales ord. nov. in the phylum Firmicutes.</title>
        <authorList>
            <person name="Sakamoto S."/>
            <person name="Tamaki H."/>
        </authorList>
    </citation>
    <scope>NUCLEOTIDE SEQUENCE</scope>
    <source>
        <strain evidence="2">NRmbB1</strain>
    </source>
</reference>
<dbReference type="KEGG" id="kme:H0A61_00130"/>
<dbReference type="SUPFAM" id="SSF88946">
    <property type="entry name" value="Sigma2 domain of RNA polymerase sigma factors"/>
    <property type="match status" value="1"/>
</dbReference>
<sequence>MVKKQKLKELIFKAQSGDKDALNQVVMRFKPIVKKYARRYGNEDIDSEIIEWIIKATLSYKENITSSREELKKFLSDKKNDKNFKS</sequence>